<feature type="domain" description="N-acetyltransferase" evidence="1">
    <location>
        <begin position="68"/>
        <end position="233"/>
    </location>
</feature>
<dbReference type="GO" id="GO:0016747">
    <property type="term" value="F:acyltransferase activity, transferring groups other than amino-acyl groups"/>
    <property type="evidence" value="ECO:0007669"/>
    <property type="project" value="InterPro"/>
</dbReference>
<organism evidence="2 3">
    <name type="scientific">Acrocarpospora pleiomorpha</name>
    <dbReference type="NCBI Taxonomy" id="90975"/>
    <lineage>
        <taxon>Bacteria</taxon>
        <taxon>Bacillati</taxon>
        <taxon>Actinomycetota</taxon>
        <taxon>Actinomycetes</taxon>
        <taxon>Streptosporangiales</taxon>
        <taxon>Streptosporangiaceae</taxon>
        <taxon>Acrocarpospora</taxon>
    </lineage>
</organism>
<sequence>MVSRVSGFDGPVGGFVLVCPGRAHGPRVVVTGDLESVSWLVIPFVAVSNDMWGVVNDNRVMVFSTERLILRRWRDVDREPFAALNADPEVMEHFPARLIREESDLLVDRIEAGFEARGFGLWAVEVAATGEFIGFTGLAVPGFRPGVEIGWRLARSAWGYGYASEAARAVLAEGFQRHGLREIISFTAAENIRSRAVMRRIGMTHDPADDFDHPALPDNSRQRRHVLYRIHAPAN</sequence>
<dbReference type="AlphaFoldDB" id="A0A5M3XZU3"/>
<evidence type="ECO:0000259" key="1">
    <source>
        <dbReference type="PROSITE" id="PS51186"/>
    </source>
</evidence>
<reference evidence="2 3" key="1">
    <citation type="submission" date="2019-10" db="EMBL/GenBank/DDBJ databases">
        <title>Whole genome shotgun sequence of Acrocarpospora pleiomorpha NBRC 16267.</title>
        <authorList>
            <person name="Ichikawa N."/>
            <person name="Kimura A."/>
            <person name="Kitahashi Y."/>
            <person name="Komaki H."/>
            <person name="Oguchi A."/>
        </authorList>
    </citation>
    <scope>NUCLEOTIDE SEQUENCE [LARGE SCALE GENOMIC DNA]</scope>
    <source>
        <strain evidence="2 3">NBRC 16267</strain>
    </source>
</reference>
<proteinExistence type="predicted"/>
<dbReference type="PROSITE" id="PS51186">
    <property type="entry name" value="GNAT"/>
    <property type="match status" value="1"/>
</dbReference>
<comment type="caution">
    <text evidence="2">The sequence shown here is derived from an EMBL/GenBank/DDBJ whole genome shotgun (WGS) entry which is preliminary data.</text>
</comment>
<dbReference type="InterPro" id="IPR051531">
    <property type="entry name" value="N-acetyltransferase"/>
</dbReference>
<dbReference type="InterPro" id="IPR016181">
    <property type="entry name" value="Acyl_CoA_acyltransferase"/>
</dbReference>
<gene>
    <name evidence="2" type="ORF">Aple_093550</name>
</gene>
<dbReference type="EMBL" id="BLAF01000087">
    <property type="protein sequence ID" value="GES26456.1"/>
    <property type="molecule type" value="Genomic_DNA"/>
</dbReference>
<protein>
    <recommendedName>
        <fullName evidence="1">N-acetyltransferase domain-containing protein</fullName>
    </recommendedName>
</protein>
<dbReference type="PANTHER" id="PTHR43792">
    <property type="entry name" value="GNAT FAMILY, PUTATIVE (AFU_ORTHOLOGUE AFUA_3G00765)-RELATED-RELATED"/>
    <property type="match status" value="1"/>
</dbReference>
<evidence type="ECO:0000313" key="2">
    <source>
        <dbReference type="EMBL" id="GES26456.1"/>
    </source>
</evidence>
<dbReference type="Pfam" id="PF13302">
    <property type="entry name" value="Acetyltransf_3"/>
    <property type="match status" value="1"/>
</dbReference>
<dbReference type="PANTHER" id="PTHR43792:SF1">
    <property type="entry name" value="N-ACETYLTRANSFERASE DOMAIN-CONTAINING PROTEIN"/>
    <property type="match status" value="1"/>
</dbReference>
<dbReference type="SUPFAM" id="SSF55729">
    <property type="entry name" value="Acyl-CoA N-acyltransferases (Nat)"/>
    <property type="match status" value="1"/>
</dbReference>
<evidence type="ECO:0000313" key="3">
    <source>
        <dbReference type="Proteomes" id="UP000377595"/>
    </source>
</evidence>
<keyword evidence="3" id="KW-1185">Reference proteome</keyword>
<dbReference type="Proteomes" id="UP000377595">
    <property type="component" value="Unassembled WGS sequence"/>
</dbReference>
<name>A0A5M3XZU3_9ACTN</name>
<accession>A0A5M3XZU3</accession>
<dbReference type="InterPro" id="IPR000182">
    <property type="entry name" value="GNAT_dom"/>
</dbReference>
<dbReference type="Gene3D" id="3.40.630.30">
    <property type="match status" value="1"/>
</dbReference>